<comment type="caution">
    <text evidence="2">The sequence shown here is derived from an EMBL/GenBank/DDBJ whole genome shotgun (WGS) entry which is preliminary data.</text>
</comment>
<gene>
    <name evidence="2" type="ORF">PCASD_25149</name>
</gene>
<sequence>MTPTSGKSQSAQRLRLPSGLEQEVGAATHRGTRALVLPKTLKAQQAPVEQPVTNPNPQALKRIRLTFGFSAKPVIKPGLNPTGFWALIGNLAQLAS</sequence>
<accession>A0A2N5SI03</accession>
<evidence type="ECO:0000313" key="2">
    <source>
        <dbReference type="EMBL" id="PLW12882.1"/>
    </source>
</evidence>
<protein>
    <submittedName>
        <fullName evidence="2">Uncharacterized protein</fullName>
    </submittedName>
</protein>
<organism evidence="2 3">
    <name type="scientific">Puccinia coronata f. sp. avenae</name>
    <dbReference type="NCBI Taxonomy" id="200324"/>
    <lineage>
        <taxon>Eukaryota</taxon>
        <taxon>Fungi</taxon>
        <taxon>Dikarya</taxon>
        <taxon>Basidiomycota</taxon>
        <taxon>Pucciniomycotina</taxon>
        <taxon>Pucciniomycetes</taxon>
        <taxon>Pucciniales</taxon>
        <taxon>Pucciniaceae</taxon>
        <taxon>Puccinia</taxon>
    </lineage>
</organism>
<feature type="region of interest" description="Disordered" evidence="1">
    <location>
        <begin position="1"/>
        <end position="30"/>
    </location>
</feature>
<feature type="compositionally biased region" description="Polar residues" evidence="1">
    <location>
        <begin position="1"/>
        <end position="12"/>
    </location>
</feature>
<proteinExistence type="predicted"/>
<evidence type="ECO:0000256" key="1">
    <source>
        <dbReference type="SAM" id="MobiDB-lite"/>
    </source>
</evidence>
<name>A0A2N5SI03_9BASI</name>
<evidence type="ECO:0000313" key="3">
    <source>
        <dbReference type="Proteomes" id="UP000235392"/>
    </source>
</evidence>
<dbReference type="Proteomes" id="UP000235392">
    <property type="component" value="Unassembled WGS sequence"/>
</dbReference>
<dbReference type="EMBL" id="PGCI01000870">
    <property type="protein sequence ID" value="PLW12882.1"/>
    <property type="molecule type" value="Genomic_DNA"/>
</dbReference>
<dbReference type="AlphaFoldDB" id="A0A2N5SI03"/>
<reference evidence="2 3" key="1">
    <citation type="submission" date="2017-11" db="EMBL/GenBank/DDBJ databases">
        <title>De novo assembly and phasing of dikaryotic genomes from two isolates of Puccinia coronata f. sp. avenae, the causal agent of oat crown rust.</title>
        <authorList>
            <person name="Miller M.E."/>
            <person name="Zhang Y."/>
            <person name="Omidvar V."/>
            <person name="Sperschneider J."/>
            <person name="Schwessinger B."/>
            <person name="Raley C."/>
            <person name="Palmer J.M."/>
            <person name="Garnica D."/>
            <person name="Upadhyaya N."/>
            <person name="Rathjen J."/>
            <person name="Taylor J.M."/>
            <person name="Park R.F."/>
            <person name="Dodds P.N."/>
            <person name="Hirsch C.D."/>
            <person name="Kianian S.F."/>
            <person name="Figueroa M."/>
        </authorList>
    </citation>
    <scope>NUCLEOTIDE SEQUENCE [LARGE SCALE GENOMIC DNA]</scope>
    <source>
        <strain evidence="2">12SD80</strain>
    </source>
</reference>